<feature type="region of interest" description="Disordered" evidence="2">
    <location>
        <begin position="73"/>
        <end position="92"/>
    </location>
</feature>
<dbReference type="InterPro" id="IPR036915">
    <property type="entry name" value="Cyclin-like_sf"/>
</dbReference>
<name>A0A6A4W1K3_AMPAM</name>
<organism evidence="3 4">
    <name type="scientific">Amphibalanus amphitrite</name>
    <name type="common">Striped barnacle</name>
    <name type="synonym">Balanus amphitrite</name>
    <dbReference type="NCBI Taxonomy" id="1232801"/>
    <lineage>
        <taxon>Eukaryota</taxon>
        <taxon>Metazoa</taxon>
        <taxon>Ecdysozoa</taxon>
        <taxon>Arthropoda</taxon>
        <taxon>Crustacea</taxon>
        <taxon>Multicrustacea</taxon>
        <taxon>Cirripedia</taxon>
        <taxon>Thoracica</taxon>
        <taxon>Thoracicalcarea</taxon>
        <taxon>Balanomorpha</taxon>
        <taxon>Balanoidea</taxon>
        <taxon>Balanidae</taxon>
        <taxon>Amphibalaninae</taxon>
        <taxon>Amphibalanus</taxon>
    </lineage>
</organism>
<comment type="caution">
    <text evidence="3">The sequence shown here is derived from an EMBL/GenBank/DDBJ whole genome shotgun (WGS) entry which is preliminary data.</text>
</comment>
<dbReference type="Proteomes" id="UP000440578">
    <property type="component" value="Unassembled WGS sequence"/>
</dbReference>
<dbReference type="GO" id="GO:0016533">
    <property type="term" value="C:protein kinase 5 complex"/>
    <property type="evidence" value="ECO:0007669"/>
    <property type="project" value="InterPro"/>
</dbReference>
<dbReference type="Gene3D" id="1.10.472.10">
    <property type="entry name" value="Cyclin-like"/>
    <property type="match status" value="1"/>
</dbReference>
<dbReference type="GO" id="GO:0061575">
    <property type="term" value="F:cyclin-dependent protein serine/threonine kinase activator activity"/>
    <property type="evidence" value="ECO:0007669"/>
    <property type="project" value="InterPro"/>
</dbReference>
<dbReference type="EMBL" id="VIIS01001604">
    <property type="protein sequence ID" value="KAF0295671.1"/>
    <property type="molecule type" value="Genomic_DNA"/>
</dbReference>
<sequence length="177" mass="19947">MGTVLSFSPHERRAGPLTNANYSAMYPPAATLPRLSNENANLPPPEPPEPPERSLSKHSNFLQALSWRRLSTAGRKRLDNNSNPRPARTPLDAIHPCVDNNRNIQTTLSKLTKSFFFVCRQISYPLKPFLVDGKRERFWDRCVDMIGRLSGPMLRINADPRFFTDVFTELKAVGGAV</sequence>
<dbReference type="AlphaFoldDB" id="A0A6A4W1K3"/>
<reference evidence="3 4" key="1">
    <citation type="submission" date="2019-07" db="EMBL/GenBank/DDBJ databases">
        <title>Draft genome assembly of a fouling barnacle, Amphibalanus amphitrite (Darwin, 1854): The first reference genome for Thecostraca.</title>
        <authorList>
            <person name="Kim W."/>
        </authorList>
    </citation>
    <scope>NUCLEOTIDE SEQUENCE [LARGE SCALE GENOMIC DNA]</scope>
    <source>
        <strain evidence="3">SNU_AA5</strain>
        <tissue evidence="3">Soma without cirri and trophi</tissue>
    </source>
</reference>
<accession>A0A6A4W1K3</accession>
<feature type="region of interest" description="Disordered" evidence="2">
    <location>
        <begin position="1"/>
        <end position="57"/>
    </location>
</feature>
<comment type="similarity">
    <text evidence="1">Belongs to the cyclin-dependent kinase 5 activator family.</text>
</comment>
<proteinExistence type="inferred from homology"/>
<dbReference type="GO" id="GO:0019901">
    <property type="term" value="F:protein kinase binding"/>
    <property type="evidence" value="ECO:0007669"/>
    <property type="project" value="TreeGrafter"/>
</dbReference>
<keyword evidence="3" id="KW-0808">Transferase</keyword>
<keyword evidence="3" id="KW-0418">Kinase</keyword>
<dbReference type="OrthoDB" id="7676799at2759"/>
<dbReference type="SUPFAM" id="SSF47954">
    <property type="entry name" value="Cyclin-like"/>
    <property type="match status" value="1"/>
</dbReference>
<dbReference type="GO" id="GO:0030426">
    <property type="term" value="C:growth cone"/>
    <property type="evidence" value="ECO:0007669"/>
    <property type="project" value="TreeGrafter"/>
</dbReference>
<evidence type="ECO:0000256" key="1">
    <source>
        <dbReference type="ARBA" id="ARBA00010175"/>
    </source>
</evidence>
<dbReference type="InterPro" id="IPR004944">
    <property type="entry name" value="CDK5_activator"/>
</dbReference>
<evidence type="ECO:0000313" key="4">
    <source>
        <dbReference type="Proteomes" id="UP000440578"/>
    </source>
</evidence>
<evidence type="ECO:0000313" key="3">
    <source>
        <dbReference type="EMBL" id="KAF0295671.1"/>
    </source>
</evidence>
<gene>
    <name evidence="3" type="primary">CDK5R1_0</name>
    <name evidence="3" type="ORF">FJT64_006849</name>
</gene>
<dbReference type="GO" id="GO:0005737">
    <property type="term" value="C:cytoplasm"/>
    <property type="evidence" value="ECO:0007669"/>
    <property type="project" value="TreeGrafter"/>
</dbReference>
<dbReference type="PANTHER" id="PTHR23401">
    <property type="entry name" value="CYCLIN DEPENDANT KINASE-5 ACTIVATOR"/>
    <property type="match status" value="1"/>
</dbReference>
<dbReference type="GO" id="GO:0016301">
    <property type="term" value="F:kinase activity"/>
    <property type="evidence" value="ECO:0007669"/>
    <property type="project" value="UniProtKB-KW"/>
</dbReference>
<dbReference type="Pfam" id="PF03261">
    <property type="entry name" value="CDK5_activator"/>
    <property type="match status" value="1"/>
</dbReference>
<protein>
    <submittedName>
        <fullName evidence="3">Cyclin-dependent kinase 5 activator 1</fullName>
    </submittedName>
</protein>
<dbReference type="PANTHER" id="PTHR23401:SF0">
    <property type="entry name" value="CYCLIN-DEPENDENT KINASE 5 ACTIVATOR"/>
    <property type="match status" value="1"/>
</dbReference>
<keyword evidence="4" id="KW-1185">Reference proteome</keyword>
<evidence type="ECO:0000256" key="2">
    <source>
        <dbReference type="SAM" id="MobiDB-lite"/>
    </source>
</evidence>
<dbReference type="GO" id="GO:0007411">
    <property type="term" value="P:axon guidance"/>
    <property type="evidence" value="ECO:0007669"/>
    <property type="project" value="TreeGrafter"/>
</dbReference>